<dbReference type="AlphaFoldDB" id="A0A177MYW8"/>
<dbReference type="Pfam" id="PF01311">
    <property type="entry name" value="Bac_export_1"/>
    <property type="match status" value="1"/>
</dbReference>
<evidence type="ECO:0000313" key="12">
    <source>
        <dbReference type="Proteomes" id="UP000078476"/>
    </source>
</evidence>
<feature type="transmembrane region" description="Helical" evidence="10">
    <location>
        <begin position="78"/>
        <end position="104"/>
    </location>
</feature>
<keyword evidence="11" id="KW-0969">Cilium</keyword>
<feature type="transmembrane region" description="Helical" evidence="10">
    <location>
        <begin position="179"/>
        <end position="201"/>
    </location>
</feature>
<evidence type="ECO:0000256" key="6">
    <source>
        <dbReference type="ARBA" id="ARBA00022989"/>
    </source>
</evidence>
<dbReference type="GO" id="GO:0009425">
    <property type="term" value="C:bacterial-type flagellum basal body"/>
    <property type="evidence" value="ECO:0007669"/>
    <property type="project" value="UniProtKB-SubCell"/>
</dbReference>
<evidence type="ECO:0000256" key="10">
    <source>
        <dbReference type="RuleBase" id="RU362071"/>
    </source>
</evidence>
<gene>
    <name evidence="11" type="ORF">A1359_01885</name>
</gene>
<evidence type="ECO:0000313" key="11">
    <source>
        <dbReference type="EMBL" id="OAI10811.1"/>
    </source>
</evidence>
<keyword evidence="4 10" id="KW-1003">Cell membrane</keyword>
<feature type="transmembrane region" description="Helical" evidence="10">
    <location>
        <begin position="43"/>
        <end position="66"/>
    </location>
</feature>
<comment type="caution">
    <text evidence="11">The sequence shown here is derived from an EMBL/GenBank/DDBJ whole genome shotgun (WGS) entry which is preliminary data.</text>
</comment>
<comment type="subcellular location">
    <subcellularLocation>
        <location evidence="10">Cell membrane</location>
        <topology evidence="10">Multi-pass membrane protein</topology>
    </subcellularLocation>
    <subcellularLocation>
        <location evidence="10">Bacterial flagellum basal body</location>
    </subcellularLocation>
</comment>
<sequence>MNFREDELIAYLASFVWPFMRVSAMFISIPVLSVKAVPARLRVMLSLLITFVIMPTLPAMPAIDLFSSQGWLVTIHQLMLGISTGFILQMVFSIMLFAGQTIAYGMGLGFASMVDPATGVQTPVIAQLFVIASSLLFLAVDGHLLLIEMIAQSFTTLPVTTGSLDKAGLWGMITWSSQIFAGGVLLALPVMATLLFVNISFGIASKAAPQLQLFGVGFPITILLGMLLIWIGLSTMLEGFADKLHEGFILISQLLRIS</sequence>
<dbReference type="Proteomes" id="UP000078476">
    <property type="component" value="Unassembled WGS sequence"/>
</dbReference>
<evidence type="ECO:0000256" key="1">
    <source>
        <dbReference type="ARBA" id="ARBA00002578"/>
    </source>
</evidence>
<dbReference type="NCBIfam" id="TIGR01400">
    <property type="entry name" value="fliR"/>
    <property type="match status" value="1"/>
</dbReference>
<dbReference type="PANTHER" id="PTHR30065:SF8">
    <property type="entry name" value="FLAGELLAR BIOSYNTHETIC PROTEIN FLIR"/>
    <property type="match status" value="1"/>
</dbReference>
<dbReference type="STRING" id="980561.A1359_01885"/>
<proteinExistence type="inferred from homology"/>
<dbReference type="InterPro" id="IPR002010">
    <property type="entry name" value="T3SS_IM_R"/>
</dbReference>
<keyword evidence="12" id="KW-1185">Reference proteome</keyword>
<organism evidence="11 12">
    <name type="scientific">Methylomonas lenta</name>
    <dbReference type="NCBI Taxonomy" id="980561"/>
    <lineage>
        <taxon>Bacteria</taxon>
        <taxon>Pseudomonadati</taxon>
        <taxon>Pseudomonadota</taxon>
        <taxon>Gammaproteobacteria</taxon>
        <taxon>Methylococcales</taxon>
        <taxon>Methylococcaceae</taxon>
        <taxon>Methylomonas</taxon>
    </lineage>
</organism>
<evidence type="ECO:0000256" key="9">
    <source>
        <dbReference type="NCBIfam" id="TIGR01400"/>
    </source>
</evidence>
<dbReference type="GO" id="GO:0006605">
    <property type="term" value="P:protein targeting"/>
    <property type="evidence" value="ECO:0007669"/>
    <property type="project" value="UniProtKB-UniRule"/>
</dbReference>
<dbReference type="OrthoDB" id="9797790at2"/>
<protein>
    <recommendedName>
        <fullName evidence="3 9">Flagellar biosynthetic protein FliR</fullName>
    </recommendedName>
</protein>
<accession>A0A177MYW8</accession>
<dbReference type="RefSeq" id="WP_066986622.1">
    <property type="nucleotide sequence ID" value="NZ_LUUI01000149.1"/>
</dbReference>
<keyword evidence="6 10" id="KW-1133">Transmembrane helix</keyword>
<evidence type="ECO:0000256" key="2">
    <source>
        <dbReference type="ARBA" id="ARBA00009772"/>
    </source>
</evidence>
<keyword evidence="5 10" id="KW-0812">Transmembrane</keyword>
<dbReference type="GO" id="GO:0005886">
    <property type="term" value="C:plasma membrane"/>
    <property type="evidence" value="ECO:0007669"/>
    <property type="project" value="UniProtKB-SubCell"/>
</dbReference>
<keyword evidence="11" id="KW-0282">Flagellum</keyword>
<dbReference type="InterPro" id="IPR006303">
    <property type="entry name" value="FliR"/>
</dbReference>
<dbReference type="GO" id="GO:0044780">
    <property type="term" value="P:bacterial-type flagellum assembly"/>
    <property type="evidence" value="ECO:0007669"/>
    <property type="project" value="UniProtKB-UniRule"/>
</dbReference>
<dbReference type="EMBL" id="LUUI01000149">
    <property type="protein sequence ID" value="OAI10811.1"/>
    <property type="molecule type" value="Genomic_DNA"/>
</dbReference>
<comment type="function">
    <text evidence="1 10">Role in flagellar biosynthesis.</text>
</comment>
<reference evidence="11 12" key="1">
    <citation type="submission" date="2016-03" db="EMBL/GenBank/DDBJ databases">
        <authorList>
            <person name="Ploux O."/>
        </authorList>
    </citation>
    <scope>NUCLEOTIDE SEQUENCE [LARGE SCALE GENOMIC DNA]</scope>
    <source>
        <strain evidence="11 12">R-45370</strain>
    </source>
</reference>
<dbReference type="PANTHER" id="PTHR30065">
    <property type="entry name" value="FLAGELLAR BIOSYNTHETIC PROTEIN FLIR"/>
    <property type="match status" value="1"/>
</dbReference>
<keyword evidence="7 10" id="KW-0472">Membrane</keyword>
<feature type="transmembrane region" description="Helical" evidence="10">
    <location>
        <begin position="213"/>
        <end position="233"/>
    </location>
</feature>
<feature type="transmembrane region" description="Helical" evidence="10">
    <location>
        <begin position="124"/>
        <end position="147"/>
    </location>
</feature>
<evidence type="ECO:0000256" key="3">
    <source>
        <dbReference type="ARBA" id="ARBA00021717"/>
    </source>
</evidence>
<keyword evidence="11" id="KW-0966">Cell projection</keyword>
<evidence type="ECO:0000256" key="8">
    <source>
        <dbReference type="ARBA" id="ARBA00023143"/>
    </source>
</evidence>
<evidence type="ECO:0000256" key="5">
    <source>
        <dbReference type="ARBA" id="ARBA00022692"/>
    </source>
</evidence>
<comment type="similarity">
    <text evidence="2 10">Belongs to the FliR/MopE/SpaR family.</text>
</comment>
<dbReference type="PRINTS" id="PR00953">
    <property type="entry name" value="TYPE3IMRPROT"/>
</dbReference>
<name>A0A177MYW8_9GAMM</name>
<evidence type="ECO:0000256" key="7">
    <source>
        <dbReference type="ARBA" id="ARBA00023136"/>
    </source>
</evidence>
<keyword evidence="8 10" id="KW-0975">Bacterial flagellum</keyword>
<feature type="transmembrane region" description="Helical" evidence="10">
    <location>
        <begin position="9"/>
        <end position="31"/>
    </location>
</feature>
<evidence type="ECO:0000256" key="4">
    <source>
        <dbReference type="ARBA" id="ARBA00022475"/>
    </source>
</evidence>